<dbReference type="GO" id="GO:0015344">
    <property type="term" value="F:siderophore uptake transmembrane transporter activity"/>
    <property type="evidence" value="ECO:0007669"/>
    <property type="project" value="TreeGrafter"/>
</dbReference>
<dbReference type="Gene3D" id="2.40.170.20">
    <property type="entry name" value="TonB-dependent receptor, beta-barrel domain"/>
    <property type="match status" value="1"/>
</dbReference>
<keyword evidence="3" id="KW-1134">Transmembrane beta strand</keyword>
<dbReference type="InterPro" id="IPR013784">
    <property type="entry name" value="Carb-bd-like_fold"/>
</dbReference>
<dbReference type="GO" id="GO:0009279">
    <property type="term" value="C:cell outer membrane"/>
    <property type="evidence" value="ECO:0007669"/>
    <property type="project" value="UniProtKB-SubCell"/>
</dbReference>
<comment type="subcellular location">
    <subcellularLocation>
        <location evidence="1">Cell outer membrane</location>
        <topology evidence="1">Multi-pass membrane protein</topology>
    </subcellularLocation>
</comment>
<dbReference type="Pfam" id="PF13620">
    <property type="entry name" value="CarboxypepD_reg"/>
    <property type="match status" value="1"/>
</dbReference>
<dbReference type="InterPro" id="IPR057601">
    <property type="entry name" value="Oar-like_b-barrel"/>
</dbReference>
<dbReference type="AlphaFoldDB" id="A0A2N9LCM1"/>
<dbReference type="Pfam" id="PF25183">
    <property type="entry name" value="OMP_b-brl_4"/>
    <property type="match status" value="1"/>
</dbReference>
<evidence type="ECO:0000256" key="2">
    <source>
        <dbReference type="ARBA" id="ARBA00022448"/>
    </source>
</evidence>
<evidence type="ECO:0000256" key="7">
    <source>
        <dbReference type="SAM" id="SignalP"/>
    </source>
</evidence>
<keyword evidence="2" id="KW-0813">Transport</keyword>
<protein>
    <submittedName>
        <fullName evidence="9">Putative TonB-dependent receptor plug</fullName>
    </submittedName>
</protein>
<dbReference type="SUPFAM" id="SSF49452">
    <property type="entry name" value="Starch-binding domain-like"/>
    <property type="match status" value="1"/>
</dbReference>
<dbReference type="PANTHER" id="PTHR30069:SF46">
    <property type="entry name" value="OAR PROTEIN"/>
    <property type="match status" value="1"/>
</dbReference>
<name>A0A2N9LCM1_9BACT</name>
<dbReference type="Gene3D" id="2.60.40.1120">
    <property type="entry name" value="Carboxypeptidase-like, regulatory domain"/>
    <property type="match status" value="1"/>
</dbReference>
<gene>
    <name evidence="9" type="ORF">SBA5_30246</name>
</gene>
<keyword evidence="5" id="KW-0472">Membrane</keyword>
<feature type="domain" description="TonB-dependent transporter Oar-like beta-barrel" evidence="8">
    <location>
        <begin position="243"/>
        <end position="1101"/>
    </location>
</feature>
<evidence type="ECO:0000313" key="9">
    <source>
        <dbReference type="EMBL" id="SPE21039.1"/>
    </source>
</evidence>
<keyword evidence="6" id="KW-0998">Cell outer membrane</keyword>
<feature type="chain" id="PRO_5014653848" evidence="7">
    <location>
        <begin position="28"/>
        <end position="1126"/>
    </location>
</feature>
<dbReference type="PANTHER" id="PTHR30069">
    <property type="entry name" value="TONB-DEPENDENT OUTER MEMBRANE RECEPTOR"/>
    <property type="match status" value="1"/>
</dbReference>
<keyword evidence="9" id="KW-0675">Receptor</keyword>
<dbReference type="OrthoDB" id="98986at2"/>
<dbReference type="InterPro" id="IPR036942">
    <property type="entry name" value="Beta-barrel_TonB_sf"/>
</dbReference>
<dbReference type="Proteomes" id="UP000239735">
    <property type="component" value="Unassembled WGS sequence"/>
</dbReference>
<organism evidence="9 10">
    <name type="scientific">Candidatus Sulfuritelmatomonas gaucii</name>
    <dbReference type="NCBI Taxonomy" id="2043161"/>
    <lineage>
        <taxon>Bacteria</taxon>
        <taxon>Pseudomonadati</taxon>
        <taxon>Acidobacteriota</taxon>
        <taxon>Terriglobia</taxon>
        <taxon>Terriglobales</taxon>
        <taxon>Acidobacteriaceae</taxon>
        <taxon>Candidatus Sulfuritelmatomonas</taxon>
    </lineage>
</organism>
<evidence type="ECO:0000256" key="5">
    <source>
        <dbReference type="ARBA" id="ARBA00023136"/>
    </source>
</evidence>
<evidence type="ECO:0000256" key="3">
    <source>
        <dbReference type="ARBA" id="ARBA00022452"/>
    </source>
</evidence>
<proteinExistence type="predicted"/>
<evidence type="ECO:0000256" key="6">
    <source>
        <dbReference type="ARBA" id="ARBA00023237"/>
    </source>
</evidence>
<dbReference type="GO" id="GO:0030246">
    <property type="term" value="F:carbohydrate binding"/>
    <property type="evidence" value="ECO:0007669"/>
    <property type="project" value="InterPro"/>
</dbReference>
<dbReference type="EMBL" id="OKRB01000086">
    <property type="protein sequence ID" value="SPE21039.1"/>
    <property type="molecule type" value="Genomic_DNA"/>
</dbReference>
<keyword evidence="4" id="KW-0812">Transmembrane</keyword>
<evidence type="ECO:0000259" key="8">
    <source>
        <dbReference type="Pfam" id="PF25183"/>
    </source>
</evidence>
<evidence type="ECO:0000256" key="4">
    <source>
        <dbReference type="ARBA" id="ARBA00022692"/>
    </source>
</evidence>
<reference evidence="10" key="1">
    <citation type="submission" date="2018-02" db="EMBL/GenBank/DDBJ databases">
        <authorList>
            <person name="Hausmann B."/>
        </authorList>
    </citation>
    <scope>NUCLEOTIDE SEQUENCE [LARGE SCALE GENOMIC DNA]</scope>
    <source>
        <strain evidence="10">Peat soil MAG SbA5</strain>
    </source>
</reference>
<sequence length="1126" mass="121210">MNNSLRKLLIASFAVLLSLGAASRAFAQSTGVIRGTVIDPSGAAITHASVTVTETSTSLSREAATNDSGIFVFPDLPIGTYALKIAASGFATQNRPGLTLLTGQVIDLPITLTVGAQTQQVTVTSETQQIDTSTSTVAQSVTQQQMRDLPLNGRNPLQLTTLTAGAVITTAGTENTQQDNPGLSVNGLRATENTYTLDGTIYVDRFFDSVPTMPNPDALQEFTIQAANYSADHAGAGALVQLSTRSGTSELHGEAWEYFRNTVLNARNYFWHQSYEPPFKMNQFGGTVGGPVFSSKKAFFFFSAEDLQQRSAPTPITIQVPTPAELTGDFSAFATHGVALYDPSTGCGWGQTGTAPTCSGTITDKTSKPMNTLSAALTKQYLQSEINASSPVTGSKSGEYNTLTTSTNNNIDNTQYLVRLDYSIGNNDHLSGRYFYNQDNFQRPFTAPLGFYAANLFRNQALTISDAHVFSNTLTGAIYVGAFRGARTQIPEAPGLKTLKDLGQTINYGSPTENLVPFPGVRANLSYINVFSGGALTQDSTTFDFTAQLVKVLHTHTLSFGGEVERDRIDMDDYSYTPGDNSFSAQQTQAPTGTTVPSGFSGSGGDPFASFYLGYESTFFEDNGRKAYLRELRPAIYFQDDWKVNSKLTLNLGLRWDPWMPPIDDNGTLVGFNVNNPNFQSTVAPGAPKGMWFVGDPGLPGSVFSNNFKDLAPRVGFAENLFGNGKTVVRGAYGIFYGFPEGLLYQRTDAMQPIDLYLNIPAPQSTWDNIYGSFSGGDPFPRGHITPSQFKSYTFLQPLSGGVLNPASKVEYTEAYNFTIEQDLSHGFAMNVGWVGNHAEHVMASRQFNPAVGAPSSGVENSYRIYPGLAAVELADAYDYAMTNAMEINVTRRSAHGLTLLSNVVWMKTIDNGSSGTEGQNGPPNPFNLNSARGVADFDQALRFTTSANYPFPRFHVSSVAGAIVNGWQANAIITSQSGLPITITSGVDNSHSGINNDYADFVPGVSLARPAGVSKITAWFNPAAFTKNAVGTFGNVPRNILRGPAYEDTDISLFKDFATEHRIHGQFQAEAFNAWNHTNLANPTNSASSGTFGQITSTSTATGTVNSPSTAGAQRVWQFALKMIF</sequence>
<dbReference type="InterPro" id="IPR039426">
    <property type="entry name" value="TonB-dep_rcpt-like"/>
</dbReference>
<accession>A0A2N9LCM1</accession>
<keyword evidence="7" id="KW-0732">Signal</keyword>
<evidence type="ECO:0000256" key="1">
    <source>
        <dbReference type="ARBA" id="ARBA00004571"/>
    </source>
</evidence>
<feature type="signal peptide" evidence="7">
    <location>
        <begin position="1"/>
        <end position="27"/>
    </location>
</feature>
<evidence type="ECO:0000313" key="10">
    <source>
        <dbReference type="Proteomes" id="UP000239735"/>
    </source>
</evidence>
<dbReference type="GO" id="GO:0044718">
    <property type="term" value="P:siderophore transmembrane transport"/>
    <property type="evidence" value="ECO:0007669"/>
    <property type="project" value="TreeGrafter"/>
</dbReference>
<dbReference type="SUPFAM" id="SSF56935">
    <property type="entry name" value="Porins"/>
    <property type="match status" value="1"/>
</dbReference>